<evidence type="ECO:0000313" key="1">
    <source>
        <dbReference type="EMBL" id="MFF3574608.1"/>
    </source>
</evidence>
<dbReference type="RefSeq" id="WP_387406925.1">
    <property type="nucleotide sequence ID" value="NZ_JBIAQY010000028.1"/>
</dbReference>
<dbReference type="Proteomes" id="UP001601992">
    <property type="component" value="Unassembled WGS sequence"/>
</dbReference>
<gene>
    <name evidence="1" type="ORF">ACFYXQ_43350</name>
</gene>
<comment type="caution">
    <text evidence="1">The sequence shown here is derived from an EMBL/GenBank/DDBJ whole genome shotgun (WGS) entry which is preliminary data.</text>
</comment>
<protein>
    <recommendedName>
        <fullName evidence="3">Lantibiotic dehydratase, C terminus</fullName>
    </recommendedName>
</protein>
<accession>A0ABW6SE56</accession>
<keyword evidence="2" id="KW-1185">Reference proteome</keyword>
<organism evidence="1 2">
    <name type="scientific">Nocardia jiangxiensis</name>
    <dbReference type="NCBI Taxonomy" id="282685"/>
    <lineage>
        <taxon>Bacteria</taxon>
        <taxon>Bacillati</taxon>
        <taxon>Actinomycetota</taxon>
        <taxon>Actinomycetes</taxon>
        <taxon>Mycobacteriales</taxon>
        <taxon>Nocardiaceae</taxon>
        <taxon>Nocardia</taxon>
    </lineage>
</organism>
<sequence>MVLDEVWRALDGVAALSGAQGGPLRRTVKLILDPLVLRPVQNPLCAGPILTAEGVTEVTARLHAARPVLRATAEWFTLLKQVRRTLRITEGNPQDLYFQRCFELATAHGVPDRLRDNQIAESTLLELHGFTAGRTTRALREYLTEPARAAELLGSIRVGWGRRPLREIEFRDRTAEFNALLDVCAATRGRSVRAEGDLVHGELLADRAGTHSGIRLWSAETEPGAEYLGLTEHPVPQPPPLGSTASTATLARPFDRSIYERVFTVLQAALDRADLPTVPDLVGAEIARSCAPWALLDESLRLAAAAGVVLALGLRPLENDSTGESVAQQVVNGRWRREAYVLQARRLAVRPEDEPGGPLAVVAADLRMPWRPYLRRLWVRLHGRDVRELSLSDIGEFWDVLDGVARSVMLDHRMRVKQALSANPSGEQSDSTESRAS</sequence>
<evidence type="ECO:0008006" key="3">
    <source>
        <dbReference type="Google" id="ProtNLM"/>
    </source>
</evidence>
<evidence type="ECO:0000313" key="2">
    <source>
        <dbReference type="Proteomes" id="UP001601992"/>
    </source>
</evidence>
<name>A0ABW6SE56_9NOCA</name>
<proteinExistence type="predicted"/>
<reference evidence="1 2" key="1">
    <citation type="submission" date="2024-10" db="EMBL/GenBank/DDBJ databases">
        <title>The Natural Products Discovery Center: Release of the First 8490 Sequenced Strains for Exploring Actinobacteria Biosynthetic Diversity.</title>
        <authorList>
            <person name="Kalkreuter E."/>
            <person name="Kautsar S.A."/>
            <person name="Yang D."/>
            <person name="Bader C.D."/>
            <person name="Teijaro C.N."/>
            <person name="Fluegel L."/>
            <person name="Davis C.M."/>
            <person name="Simpson J.R."/>
            <person name="Lauterbach L."/>
            <person name="Steele A.D."/>
            <person name="Gui C."/>
            <person name="Meng S."/>
            <person name="Li G."/>
            <person name="Viehrig K."/>
            <person name="Ye F."/>
            <person name="Su P."/>
            <person name="Kiefer A.F."/>
            <person name="Nichols A."/>
            <person name="Cepeda A.J."/>
            <person name="Yan W."/>
            <person name="Fan B."/>
            <person name="Jiang Y."/>
            <person name="Adhikari A."/>
            <person name="Zheng C.-J."/>
            <person name="Schuster L."/>
            <person name="Cowan T.M."/>
            <person name="Smanski M.J."/>
            <person name="Chevrette M.G."/>
            <person name="De Carvalho L.P.S."/>
            <person name="Shen B."/>
        </authorList>
    </citation>
    <scope>NUCLEOTIDE SEQUENCE [LARGE SCALE GENOMIC DNA]</scope>
    <source>
        <strain evidence="1 2">NPDC002593</strain>
    </source>
</reference>
<dbReference type="EMBL" id="JBIAQY010000028">
    <property type="protein sequence ID" value="MFF3574608.1"/>
    <property type="molecule type" value="Genomic_DNA"/>
</dbReference>